<dbReference type="OrthoDB" id="3515039at2"/>
<dbReference type="EMBL" id="VDLX02000001">
    <property type="protein sequence ID" value="KAB8197822.1"/>
    <property type="molecule type" value="Genomic_DNA"/>
</dbReference>
<gene>
    <name evidence="1" type="ORF">FH608_004695</name>
</gene>
<evidence type="ECO:0000313" key="2">
    <source>
        <dbReference type="Proteomes" id="UP000312512"/>
    </source>
</evidence>
<proteinExistence type="predicted"/>
<protein>
    <recommendedName>
        <fullName evidence="3">LppX_LprAFG lipoprotein</fullName>
    </recommendedName>
</protein>
<organism evidence="1 2">
    <name type="scientific">Nonomuraea phyllanthi</name>
    <dbReference type="NCBI Taxonomy" id="2219224"/>
    <lineage>
        <taxon>Bacteria</taxon>
        <taxon>Bacillati</taxon>
        <taxon>Actinomycetota</taxon>
        <taxon>Actinomycetes</taxon>
        <taxon>Streptosporangiales</taxon>
        <taxon>Streptosporangiaceae</taxon>
        <taxon>Nonomuraea</taxon>
    </lineage>
</organism>
<comment type="caution">
    <text evidence="1">The sequence shown here is derived from an EMBL/GenBank/DDBJ whole genome shotgun (WGS) entry which is preliminary data.</text>
</comment>
<evidence type="ECO:0000313" key="1">
    <source>
        <dbReference type="EMBL" id="KAB8197822.1"/>
    </source>
</evidence>
<reference evidence="1 2" key="1">
    <citation type="submission" date="2019-10" db="EMBL/GenBank/DDBJ databases">
        <title>Nonomuraea sp. nov., isolated from Phyllanthus amarus.</title>
        <authorList>
            <person name="Klykleung N."/>
            <person name="Tanasupawat S."/>
        </authorList>
    </citation>
    <scope>NUCLEOTIDE SEQUENCE [LARGE SCALE GENOMIC DNA]</scope>
    <source>
        <strain evidence="1 2">PA1-10</strain>
    </source>
</reference>
<dbReference type="RefSeq" id="WP_139628596.1">
    <property type="nucleotide sequence ID" value="NZ_VDLX02000001.1"/>
</dbReference>
<keyword evidence="2" id="KW-1185">Reference proteome</keyword>
<dbReference type="AlphaFoldDB" id="A0A5C4WX86"/>
<evidence type="ECO:0008006" key="3">
    <source>
        <dbReference type="Google" id="ProtNLM"/>
    </source>
</evidence>
<dbReference type="Proteomes" id="UP000312512">
    <property type="component" value="Unassembled WGS sequence"/>
</dbReference>
<sequence length="275" mass="29262">MKRILTGLALAAAATLVTATPAHAAPVNPAKALQKQFVKGHGVRISEKSRMSVDGKSLGTSTTTGRLEFGKSGIVASDIRTSSPKGSLSSLFAAPPRIISIDGHSYVQGGLYSEDLPDGKKWVRYNGQPSGSTYNQLIDIFEPKVLKLVLSHAKSSKSGLYKGSVTYKDLAKAYGSRLDGSFAKIKIDYALKTNSKGLITSLTSSWGLDFGILGNSRSTTETRYVGWGSKVSIKAPSKSVWIDVKDLGEDSDVPQEIPDNALKEIPEGSLNSLAN</sequence>
<accession>A0A5C4WX86</accession>
<name>A0A5C4WX86_9ACTN</name>